<sequence>MSYSSGKLNKQTRPDYEADKNLYRCHLCGPTSCRYSTQKTLTEHIQIQHGDKTMFNVCHICGPGSYQYSSTQSLNDHIRVNHGIISADPDLYAPKQIQRSSTHSFGNQTRTQNRRLANPDIHTQRSIQSLESQENTFQCSVCGSEQGSKDSLKKHERREHDNEQDRVARKTCESCNKIFSTESNLRKHVRDEICSRSRHAHNAPGSRFSLEPSRDQSDWPHSYNDYTPGAGTFDPKSERHQFRSSQSYNDFVSGAIASYSEPERFESRSSQSYNETRPAIDTFNTELEINQSRSSRSSSRLEPSGSNQRHEPDTRMSDEQFETYVNSFSDPYASGLGSESFDWNHSTETAAPPRLRRLSSTEHYKIHENY</sequence>
<dbReference type="GO" id="GO:0008270">
    <property type="term" value="F:zinc ion binding"/>
    <property type="evidence" value="ECO:0007669"/>
    <property type="project" value="UniProtKB-KW"/>
</dbReference>
<feature type="domain" description="C2H2-type" evidence="7">
    <location>
        <begin position="137"/>
        <end position="165"/>
    </location>
</feature>
<accession>A0A1E1LHY1</accession>
<evidence type="ECO:0000313" key="8">
    <source>
        <dbReference type="EMBL" id="CZT09339.1"/>
    </source>
</evidence>
<proteinExistence type="predicted"/>
<evidence type="ECO:0000256" key="4">
    <source>
        <dbReference type="ARBA" id="ARBA00022833"/>
    </source>
</evidence>
<dbReference type="InterPro" id="IPR050688">
    <property type="entry name" value="Zinc_finger/UBP_domain"/>
</dbReference>
<dbReference type="Pfam" id="PF00096">
    <property type="entry name" value="zf-C2H2"/>
    <property type="match status" value="1"/>
</dbReference>
<feature type="region of interest" description="Disordered" evidence="6">
    <location>
        <begin position="100"/>
        <end position="120"/>
    </location>
</feature>
<protein>
    <recommendedName>
        <fullName evidence="7">C2H2-type domain-containing protein</fullName>
    </recommendedName>
</protein>
<dbReference type="Gene3D" id="3.30.160.60">
    <property type="entry name" value="Classic Zinc Finger"/>
    <property type="match status" value="2"/>
</dbReference>
<dbReference type="EMBL" id="FJUW01000050">
    <property type="protein sequence ID" value="CZT09339.1"/>
    <property type="molecule type" value="Genomic_DNA"/>
</dbReference>
<organism evidence="8 9">
    <name type="scientific">Rhynchosporium graminicola</name>
    <dbReference type="NCBI Taxonomy" id="2792576"/>
    <lineage>
        <taxon>Eukaryota</taxon>
        <taxon>Fungi</taxon>
        <taxon>Dikarya</taxon>
        <taxon>Ascomycota</taxon>
        <taxon>Pezizomycotina</taxon>
        <taxon>Leotiomycetes</taxon>
        <taxon>Helotiales</taxon>
        <taxon>Ploettnerulaceae</taxon>
        <taxon>Rhynchosporium</taxon>
    </lineage>
</organism>
<feature type="compositionally biased region" description="Basic and acidic residues" evidence="6">
    <location>
        <begin position="147"/>
        <end position="167"/>
    </location>
</feature>
<evidence type="ECO:0000256" key="3">
    <source>
        <dbReference type="ARBA" id="ARBA00022771"/>
    </source>
</evidence>
<dbReference type="AlphaFoldDB" id="A0A1E1LHY1"/>
<keyword evidence="4" id="KW-0862">Zinc</keyword>
<dbReference type="GO" id="GO:0010468">
    <property type="term" value="P:regulation of gene expression"/>
    <property type="evidence" value="ECO:0007669"/>
    <property type="project" value="TreeGrafter"/>
</dbReference>
<dbReference type="InParanoid" id="A0A1E1LHY1"/>
<feature type="compositionally biased region" description="Polar residues" evidence="6">
    <location>
        <begin position="282"/>
        <end position="291"/>
    </location>
</feature>
<keyword evidence="1" id="KW-0479">Metal-binding</keyword>
<dbReference type="SUPFAM" id="SSF57667">
    <property type="entry name" value="beta-beta-alpha zinc fingers"/>
    <property type="match status" value="1"/>
</dbReference>
<keyword evidence="2" id="KW-0677">Repeat</keyword>
<dbReference type="GO" id="GO:0005634">
    <property type="term" value="C:nucleus"/>
    <property type="evidence" value="ECO:0007669"/>
    <property type="project" value="TreeGrafter"/>
</dbReference>
<dbReference type="SMART" id="SM00355">
    <property type="entry name" value="ZnF_C2H2"/>
    <property type="match status" value="4"/>
</dbReference>
<evidence type="ECO:0000256" key="6">
    <source>
        <dbReference type="SAM" id="MobiDB-lite"/>
    </source>
</evidence>
<comment type="caution">
    <text evidence="8">The sequence shown here is derived from an EMBL/GenBank/DDBJ whole genome shotgun (WGS) entry which is preliminary data.</text>
</comment>
<keyword evidence="9" id="KW-1185">Reference proteome</keyword>
<feature type="region of interest" description="Disordered" evidence="6">
    <location>
        <begin position="260"/>
        <end position="316"/>
    </location>
</feature>
<feature type="region of interest" description="Disordered" evidence="6">
    <location>
        <begin position="197"/>
        <end position="246"/>
    </location>
</feature>
<feature type="compositionally biased region" description="Polar residues" evidence="6">
    <location>
        <begin position="100"/>
        <end position="115"/>
    </location>
</feature>
<dbReference type="InterPro" id="IPR013087">
    <property type="entry name" value="Znf_C2H2_type"/>
</dbReference>
<evidence type="ECO:0000256" key="2">
    <source>
        <dbReference type="ARBA" id="ARBA00022737"/>
    </source>
</evidence>
<evidence type="ECO:0000313" key="9">
    <source>
        <dbReference type="Proteomes" id="UP000178129"/>
    </source>
</evidence>
<dbReference type="PANTHER" id="PTHR24403:SF67">
    <property type="entry name" value="FI01116P-RELATED"/>
    <property type="match status" value="1"/>
</dbReference>
<dbReference type="Proteomes" id="UP000178129">
    <property type="component" value="Unassembled WGS sequence"/>
</dbReference>
<evidence type="ECO:0000256" key="5">
    <source>
        <dbReference type="PROSITE-ProRule" id="PRU00042"/>
    </source>
</evidence>
<dbReference type="PANTHER" id="PTHR24403">
    <property type="entry name" value="ZINC FINGER PROTEIN"/>
    <property type="match status" value="1"/>
</dbReference>
<dbReference type="PROSITE" id="PS50157">
    <property type="entry name" value="ZINC_FINGER_C2H2_2"/>
    <property type="match status" value="2"/>
</dbReference>
<dbReference type="InterPro" id="IPR036236">
    <property type="entry name" value="Znf_C2H2_sf"/>
</dbReference>
<keyword evidence="3 5" id="KW-0863">Zinc-finger</keyword>
<gene>
    <name evidence="8" type="ORF">RCO7_07428</name>
</gene>
<evidence type="ECO:0000256" key="1">
    <source>
        <dbReference type="ARBA" id="ARBA00022723"/>
    </source>
</evidence>
<feature type="domain" description="C2H2-type" evidence="7">
    <location>
        <begin position="170"/>
        <end position="204"/>
    </location>
</feature>
<reference evidence="9" key="1">
    <citation type="submission" date="2016-03" db="EMBL/GenBank/DDBJ databases">
        <authorList>
            <person name="Ploux O."/>
        </authorList>
    </citation>
    <scope>NUCLEOTIDE SEQUENCE [LARGE SCALE GENOMIC DNA]</scope>
    <source>
        <strain evidence="9">UK7</strain>
    </source>
</reference>
<feature type="region of interest" description="Disordered" evidence="6">
    <location>
        <begin position="144"/>
        <end position="167"/>
    </location>
</feature>
<evidence type="ECO:0000259" key="7">
    <source>
        <dbReference type="PROSITE" id="PS50157"/>
    </source>
</evidence>
<name>A0A1E1LHY1_9HELO</name>